<proteinExistence type="predicted"/>
<reference evidence="1 2" key="2">
    <citation type="journal article" date="2020" name="Antonie Van Leeuwenhoek">
        <title>Phylogenomic characterisation of a novel corynebacterial species pathogenic to animals.</title>
        <authorList>
            <person name="Moller J."/>
            <person name="Musella L."/>
            <person name="Melnikov V."/>
            <person name="Geissdorfer W."/>
            <person name="Burkovski A."/>
            <person name="Sangal V."/>
        </authorList>
    </citation>
    <scope>NUCLEOTIDE SEQUENCE [LARGE SCALE GENOMIC DNA]</scope>
    <source>
        <strain evidence="1 2">PO100/5</strain>
    </source>
</reference>
<evidence type="ECO:0000313" key="2">
    <source>
        <dbReference type="Proteomes" id="UP000195652"/>
    </source>
</evidence>
<evidence type="ECO:0000313" key="1">
    <source>
        <dbReference type="EMBL" id="WCV10815.1"/>
    </source>
</evidence>
<sequence>MGVARIVHTAGDSHRLVGFSKPPRFCGTRMVDVGLAAPRYDGAPMRWNLAQHLFGDSYVLFTSYSF</sequence>
<reference evidence="1 2" key="3">
    <citation type="journal article" date="2020" name="Int. J. Syst. Evol. Microbiol.">
        <title>Corynebacterium silvaticum sp. nov., a unique group of NTTB corynebacteria in wild boar and roe deer.</title>
        <authorList>
            <person name="Dangel A."/>
            <person name="Berger A."/>
            <person name="Rau J."/>
            <person name="Eisenberg T."/>
            <person name="Kampfer P."/>
            <person name="Margos G."/>
            <person name="Contzen M."/>
            <person name="Busse H.J."/>
            <person name="Konrad R."/>
            <person name="Peters M."/>
            <person name="Sting R."/>
            <person name="Sing A."/>
        </authorList>
    </citation>
    <scope>NUCLEOTIDE SEQUENCE [LARGE SCALE GENOMIC DNA]</scope>
    <source>
        <strain evidence="1 2">PO100/5</strain>
    </source>
</reference>
<dbReference type="EMBL" id="CP021417">
    <property type="protein sequence ID" value="WCV10815.1"/>
    <property type="molecule type" value="Genomic_DNA"/>
</dbReference>
<organism evidence="1 2">
    <name type="scientific">Corynebacterium silvaticum</name>
    <dbReference type="NCBI Taxonomy" id="2320431"/>
    <lineage>
        <taxon>Bacteria</taxon>
        <taxon>Bacillati</taxon>
        <taxon>Actinomycetota</taxon>
        <taxon>Actinomycetes</taxon>
        <taxon>Mycobacteriales</taxon>
        <taxon>Corynebacteriaceae</taxon>
        <taxon>Corynebacterium</taxon>
    </lineage>
</organism>
<gene>
    <name evidence="1" type="ORF">CBE74_13045</name>
</gene>
<name>A0ACD4PYP5_9CORY</name>
<dbReference type="Proteomes" id="UP000195652">
    <property type="component" value="Chromosome"/>
</dbReference>
<protein>
    <submittedName>
        <fullName evidence="1">Uncharacterized protein</fullName>
    </submittedName>
</protein>
<reference evidence="1 2" key="4">
    <citation type="journal article" date="2020" name="PLoS ONE">
        <title>Taxonomic classification of strain PO100/5 shows a broader geographic distribution and genetic markers of the recently described Corynebacterium silvaticum.</title>
        <authorList>
            <person name="Viana M.V.C."/>
            <person name="Profeta R."/>
            <person name="da Silva A.L."/>
            <person name="Hurtado R."/>
            <person name="Cerqueira J.C."/>
            <person name="Ribeiro B.F.S."/>
            <person name="Almeida M.O."/>
            <person name="Morais-Rodrigues F."/>
            <person name="Soares S.C."/>
            <person name="Oliveira M."/>
            <person name="Tavares L."/>
            <person name="Figueiredo H."/>
            <person name="Wattam A.R."/>
            <person name="Barh D."/>
            <person name="Ghosh P."/>
            <person name="Silva A."/>
            <person name="Azevedo V."/>
        </authorList>
    </citation>
    <scope>NUCLEOTIDE SEQUENCE [LARGE SCALE GENOMIC DNA]</scope>
    <source>
        <strain evidence="1 2">PO100/5</strain>
    </source>
</reference>
<reference evidence="1 2" key="1">
    <citation type="journal article" date="2014" name="BMC Vet. Res.">
        <title>First report of Corynebacterium pseudotuberculosis from caseous lymphadenitis lesions in Black Alentejano pig (Sus scrofa domesticus).</title>
        <authorList>
            <person name="Oliveira M."/>
            <person name="Barroco C."/>
            <person name="Mottola C."/>
            <person name="Santos R."/>
            <person name="Lemsaddek A."/>
            <person name="Tavares L."/>
            <person name="Semedo-Lemsaddek T."/>
        </authorList>
    </citation>
    <scope>NUCLEOTIDE SEQUENCE [LARGE SCALE GENOMIC DNA]</scope>
    <source>
        <strain evidence="1 2">PO100/5</strain>
    </source>
</reference>
<accession>A0ACD4PYP5</accession>
<keyword evidence="2" id="KW-1185">Reference proteome</keyword>